<sequence>MYIFLALILGAALGFVFSKLKFDVLKAKLQSEIDTLKNSQNTSENLCEKIKSEFVNLANSAILEKQQMLEEQNLKKLDTQLNPLKERILEFQKKVEEFNVSGVKNTNIIQEQIKSLTNENNQIRMQAENLTRALKENSKSRGLFGEMILENILKSSGMENKTENPERGTYITQKGFRSNNDPNGTKITPDAVVYYPDDDKNIVIDSKMSFVDFMNFIETDDENEKQISLKHFYKSIEERINELSGKYDNLEGLATPDFTLMFVPIESCINYIYSNIKLIEEAYKKRVVIVGPASLIATLRVIKYSWAQKNQEKNVREILKLADNLYSKVATLIGHLEKLQTNFTTVQKTFGQIFSTLSGRGGLISQTEKLKDFGISPSSSIDKKYIESQDGELIDSAL</sequence>
<protein>
    <submittedName>
        <fullName evidence="5">DNA recombination protein RmuC</fullName>
    </submittedName>
</protein>
<comment type="function">
    <text evidence="1">Involved in DNA recombination.</text>
</comment>
<dbReference type="Pfam" id="PF02646">
    <property type="entry name" value="RmuC"/>
    <property type="match status" value="1"/>
</dbReference>
<evidence type="ECO:0000256" key="2">
    <source>
        <dbReference type="ARBA" id="ARBA00009840"/>
    </source>
</evidence>
<evidence type="ECO:0000313" key="5">
    <source>
        <dbReference type="EMBL" id="HIS74156.1"/>
    </source>
</evidence>
<evidence type="ECO:0000256" key="3">
    <source>
        <dbReference type="ARBA" id="ARBA00023054"/>
    </source>
</evidence>
<dbReference type="EMBL" id="DVJQ01000034">
    <property type="protein sequence ID" value="HIS74156.1"/>
    <property type="molecule type" value="Genomic_DNA"/>
</dbReference>
<accession>A0A9D1FHW6</accession>
<dbReference type="Proteomes" id="UP000886865">
    <property type="component" value="Unassembled WGS sequence"/>
</dbReference>
<organism evidence="5 6">
    <name type="scientific">Candidatus Galligastranaerophilus intestinavium</name>
    <dbReference type="NCBI Taxonomy" id="2840836"/>
    <lineage>
        <taxon>Bacteria</taxon>
        <taxon>Candidatus Galligastranaerophilus</taxon>
    </lineage>
</organism>
<dbReference type="InterPro" id="IPR003798">
    <property type="entry name" value="DNA_recombination_RmuC"/>
</dbReference>
<reference evidence="5" key="1">
    <citation type="submission" date="2020-10" db="EMBL/GenBank/DDBJ databases">
        <authorList>
            <person name="Gilroy R."/>
        </authorList>
    </citation>
    <scope>NUCLEOTIDE SEQUENCE</scope>
    <source>
        <strain evidence="5">CHK152-2871</strain>
    </source>
</reference>
<evidence type="ECO:0000256" key="1">
    <source>
        <dbReference type="ARBA" id="ARBA00003416"/>
    </source>
</evidence>
<dbReference type="AlphaFoldDB" id="A0A9D1FHW6"/>
<reference evidence="5" key="2">
    <citation type="journal article" date="2021" name="PeerJ">
        <title>Extensive microbial diversity within the chicken gut microbiome revealed by metagenomics and culture.</title>
        <authorList>
            <person name="Gilroy R."/>
            <person name="Ravi A."/>
            <person name="Getino M."/>
            <person name="Pursley I."/>
            <person name="Horton D.L."/>
            <person name="Alikhan N.F."/>
            <person name="Baker D."/>
            <person name="Gharbi K."/>
            <person name="Hall N."/>
            <person name="Watson M."/>
            <person name="Adriaenssens E.M."/>
            <person name="Foster-Nyarko E."/>
            <person name="Jarju S."/>
            <person name="Secka A."/>
            <person name="Antonio M."/>
            <person name="Oren A."/>
            <person name="Chaudhuri R.R."/>
            <person name="La Ragione R."/>
            <person name="Hildebrand F."/>
            <person name="Pallen M.J."/>
        </authorList>
    </citation>
    <scope>NUCLEOTIDE SEQUENCE</scope>
    <source>
        <strain evidence="5">CHK152-2871</strain>
    </source>
</reference>
<keyword evidence="4" id="KW-0233">DNA recombination</keyword>
<name>A0A9D1FHW6_9BACT</name>
<comment type="similarity">
    <text evidence="2">Belongs to the RmuC family.</text>
</comment>
<dbReference type="PANTHER" id="PTHR30563:SF0">
    <property type="entry name" value="DNA RECOMBINATION PROTEIN RMUC"/>
    <property type="match status" value="1"/>
</dbReference>
<keyword evidence="3" id="KW-0175">Coiled coil</keyword>
<proteinExistence type="inferred from homology"/>
<evidence type="ECO:0000313" key="6">
    <source>
        <dbReference type="Proteomes" id="UP000886865"/>
    </source>
</evidence>
<dbReference type="GO" id="GO:0006310">
    <property type="term" value="P:DNA recombination"/>
    <property type="evidence" value="ECO:0007669"/>
    <property type="project" value="UniProtKB-KW"/>
</dbReference>
<comment type="caution">
    <text evidence="5">The sequence shown here is derived from an EMBL/GenBank/DDBJ whole genome shotgun (WGS) entry which is preliminary data.</text>
</comment>
<evidence type="ECO:0000256" key="4">
    <source>
        <dbReference type="ARBA" id="ARBA00023172"/>
    </source>
</evidence>
<dbReference type="PANTHER" id="PTHR30563">
    <property type="entry name" value="DNA RECOMBINATION PROTEIN RMUC"/>
    <property type="match status" value="1"/>
</dbReference>
<gene>
    <name evidence="5" type="ORF">IAA86_03940</name>
</gene>